<comment type="caution">
    <text evidence="1">The sequence shown here is derived from an EMBL/GenBank/DDBJ whole genome shotgun (WGS) entry which is preliminary data.</text>
</comment>
<reference evidence="2" key="1">
    <citation type="journal article" date="2022" name="Mol. Ecol. Resour.">
        <title>The genomes of chicory, endive, great burdock and yacon provide insights into Asteraceae palaeo-polyploidization history and plant inulin production.</title>
        <authorList>
            <person name="Fan W."/>
            <person name="Wang S."/>
            <person name="Wang H."/>
            <person name="Wang A."/>
            <person name="Jiang F."/>
            <person name="Liu H."/>
            <person name="Zhao H."/>
            <person name="Xu D."/>
            <person name="Zhang Y."/>
        </authorList>
    </citation>
    <scope>NUCLEOTIDE SEQUENCE [LARGE SCALE GENOMIC DNA]</scope>
    <source>
        <strain evidence="2">cv. Yunnan</strain>
    </source>
</reference>
<dbReference type="Proteomes" id="UP001056120">
    <property type="component" value="Linkage Group LG17"/>
</dbReference>
<reference evidence="1 2" key="2">
    <citation type="journal article" date="2022" name="Mol. Ecol. Resour.">
        <title>The genomes of chicory, endive, great burdock and yacon provide insights into Asteraceae paleo-polyploidization history and plant inulin production.</title>
        <authorList>
            <person name="Fan W."/>
            <person name="Wang S."/>
            <person name="Wang H."/>
            <person name="Wang A."/>
            <person name="Jiang F."/>
            <person name="Liu H."/>
            <person name="Zhao H."/>
            <person name="Xu D."/>
            <person name="Zhang Y."/>
        </authorList>
    </citation>
    <scope>NUCLEOTIDE SEQUENCE [LARGE SCALE GENOMIC DNA]</scope>
    <source>
        <strain evidence="2">cv. Yunnan</strain>
        <tissue evidence="1">Leaves</tissue>
    </source>
</reference>
<name>A0ACB9EST4_9ASTR</name>
<protein>
    <submittedName>
        <fullName evidence="1">Uncharacterized protein</fullName>
    </submittedName>
</protein>
<gene>
    <name evidence="1" type="ORF">L1987_52522</name>
</gene>
<accession>A0ACB9EST4</accession>
<organism evidence="1 2">
    <name type="scientific">Smallanthus sonchifolius</name>
    <dbReference type="NCBI Taxonomy" id="185202"/>
    <lineage>
        <taxon>Eukaryota</taxon>
        <taxon>Viridiplantae</taxon>
        <taxon>Streptophyta</taxon>
        <taxon>Embryophyta</taxon>
        <taxon>Tracheophyta</taxon>
        <taxon>Spermatophyta</taxon>
        <taxon>Magnoliopsida</taxon>
        <taxon>eudicotyledons</taxon>
        <taxon>Gunneridae</taxon>
        <taxon>Pentapetalae</taxon>
        <taxon>asterids</taxon>
        <taxon>campanulids</taxon>
        <taxon>Asterales</taxon>
        <taxon>Asteraceae</taxon>
        <taxon>Asteroideae</taxon>
        <taxon>Heliantheae alliance</taxon>
        <taxon>Millerieae</taxon>
        <taxon>Smallanthus</taxon>
    </lineage>
</organism>
<dbReference type="EMBL" id="CM042034">
    <property type="protein sequence ID" value="KAI3762099.1"/>
    <property type="molecule type" value="Genomic_DNA"/>
</dbReference>
<evidence type="ECO:0000313" key="1">
    <source>
        <dbReference type="EMBL" id="KAI3762099.1"/>
    </source>
</evidence>
<evidence type="ECO:0000313" key="2">
    <source>
        <dbReference type="Proteomes" id="UP001056120"/>
    </source>
</evidence>
<keyword evidence="2" id="KW-1185">Reference proteome</keyword>
<proteinExistence type="predicted"/>
<sequence length="136" mass="14975">MNLQIRTIIEMEIPSSASESGPNCNLSHTRGYPTSQRSSPYGSGNGVRVMRGQGNRAELLLSMKVQNLSPPAGVQPPLARSKVVQNTSTVSFTVDDPSNPIAFTVAEFSSVVAKSDGELKWFHRKEKQNQMRRRKS</sequence>